<evidence type="ECO:0000256" key="1">
    <source>
        <dbReference type="SAM" id="MobiDB-lite"/>
    </source>
</evidence>
<sequence length="96" mass="10499">MSTDNAGPGSITPEPLGSVQVYTPQEVATLLHTSDRWIRDNIRSGKFPHLRVGKGRIIITAAQLDEIVALCTRAPSPPATERRIGTVADRRRARGR</sequence>
<accession>A0ABX0D8C8</accession>
<dbReference type="InterPro" id="IPR041657">
    <property type="entry name" value="HTH_17"/>
</dbReference>
<dbReference type="EMBL" id="JAAKZI010000008">
    <property type="protein sequence ID" value="NGN83157.1"/>
    <property type="molecule type" value="Genomic_DNA"/>
</dbReference>
<evidence type="ECO:0000313" key="4">
    <source>
        <dbReference type="Proteomes" id="UP000479226"/>
    </source>
</evidence>
<feature type="region of interest" description="Disordered" evidence="1">
    <location>
        <begin position="76"/>
        <end position="96"/>
    </location>
</feature>
<dbReference type="Proteomes" id="UP000479226">
    <property type="component" value="Unassembled WGS sequence"/>
</dbReference>
<name>A0ABX0D8C8_9MICC</name>
<feature type="domain" description="Helix-turn-helix" evidence="2">
    <location>
        <begin position="21"/>
        <end position="66"/>
    </location>
</feature>
<evidence type="ECO:0000313" key="3">
    <source>
        <dbReference type="EMBL" id="NGN83157.1"/>
    </source>
</evidence>
<dbReference type="Pfam" id="PF12728">
    <property type="entry name" value="HTH_17"/>
    <property type="match status" value="1"/>
</dbReference>
<protein>
    <submittedName>
        <fullName evidence="3">Helix-turn-helix domain-containing protein</fullName>
    </submittedName>
</protein>
<gene>
    <name evidence="3" type="ORF">G6N77_06730</name>
</gene>
<evidence type="ECO:0000259" key="2">
    <source>
        <dbReference type="Pfam" id="PF12728"/>
    </source>
</evidence>
<comment type="caution">
    <text evidence="3">The sequence shown here is derived from an EMBL/GenBank/DDBJ whole genome shotgun (WGS) entry which is preliminary data.</text>
</comment>
<dbReference type="RefSeq" id="WP_165181255.1">
    <property type="nucleotide sequence ID" value="NZ_JAAKZI010000008.1"/>
</dbReference>
<feature type="compositionally biased region" description="Basic and acidic residues" evidence="1">
    <location>
        <begin position="80"/>
        <end position="90"/>
    </location>
</feature>
<keyword evidence="4" id="KW-1185">Reference proteome</keyword>
<reference evidence="3 4" key="1">
    <citation type="submission" date="2020-02" db="EMBL/GenBank/DDBJ databases">
        <title>Genome sequence of the type strain DSM 27180 of Arthrobacter silviterrae.</title>
        <authorList>
            <person name="Gao J."/>
            <person name="Sun J."/>
        </authorList>
    </citation>
    <scope>NUCLEOTIDE SEQUENCE [LARGE SCALE GENOMIC DNA]</scope>
    <source>
        <strain evidence="3 4">DSM 27180</strain>
    </source>
</reference>
<proteinExistence type="predicted"/>
<organism evidence="3 4">
    <name type="scientific">Arthrobacter silviterrae</name>
    <dbReference type="NCBI Taxonomy" id="2026658"/>
    <lineage>
        <taxon>Bacteria</taxon>
        <taxon>Bacillati</taxon>
        <taxon>Actinomycetota</taxon>
        <taxon>Actinomycetes</taxon>
        <taxon>Micrococcales</taxon>
        <taxon>Micrococcaceae</taxon>
        <taxon>Arthrobacter</taxon>
    </lineage>
</organism>